<evidence type="ECO:0000313" key="2">
    <source>
        <dbReference type="Proteomes" id="UP001057402"/>
    </source>
</evidence>
<evidence type="ECO:0000313" key="1">
    <source>
        <dbReference type="EMBL" id="KAI4389276.1"/>
    </source>
</evidence>
<name>A0ACB9SFG9_9MYRT</name>
<gene>
    <name evidence="1" type="ORF">MLD38_001517</name>
</gene>
<keyword evidence="2" id="KW-1185">Reference proteome</keyword>
<sequence>MERCAIAVPGAETPTSLEIKIVAELSQNRCGIELPKDVAPDRLRVPKPFNFPERYMSPTDKMVSPITRVLTARTQRKGGALLPPSMINQQRMQALN</sequence>
<reference evidence="2" key="1">
    <citation type="journal article" date="2023" name="Front. Plant Sci.">
        <title>Chromosomal-level genome assembly of Melastoma candidum provides insights into trichome evolution.</title>
        <authorList>
            <person name="Zhong Y."/>
            <person name="Wu W."/>
            <person name="Sun C."/>
            <person name="Zou P."/>
            <person name="Liu Y."/>
            <person name="Dai S."/>
            <person name="Zhou R."/>
        </authorList>
    </citation>
    <scope>NUCLEOTIDE SEQUENCE [LARGE SCALE GENOMIC DNA]</scope>
</reference>
<dbReference type="Proteomes" id="UP001057402">
    <property type="component" value="Chromosome 1"/>
</dbReference>
<proteinExistence type="predicted"/>
<dbReference type="EMBL" id="CM042880">
    <property type="protein sequence ID" value="KAI4389276.1"/>
    <property type="molecule type" value="Genomic_DNA"/>
</dbReference>
<organism evidence="1 2">
    <name type="scientific">Melastoma candidum</name>
    <dbReference type="NCBI Taxonomy" id="119954"/>
    <lineage>
        <taxon>Eukaryota</taxon>
        <taxon>Viridiplantae</taxon>
        <taxon>Streptophyta</taxon>
        <taxon>Embryophyta</taxon>
        <taxon>Tracheophyta</taxon>
        <taxon>Spermatophyta</taxon>
        <taxon>Magnoliopsida</taxon>
        <taxon>eudicotyledons</taxon>
        <taxon>Gunneridae</taxon>
        <taxon>Pentapetalae</taxon>
        <taxon>rosids</taxon>
        <taxon>malvids</taxon>
        <taxon>Myrtales</taxon>
        <taxon>Melastomataceae</taxon>
        <taxon>Melastomatoideae</taxon>
        <taxon>Melastomateae</taxon>
        <taxon>Melastoma</taxon>
    </lineage>
</organism>
<comment type="caution">
    <text evidence="1">The sequence shown here is derived from an EMBL/GenBank/DDBJ whole genome shotgun (WGS) entry which is preliminary data.</text>
</comment>
<protein>
    <submittedName>
        <fullName evidence="1">Uncharacterized protein</fullName>
    </submittedName>
</protein>
<accession>A0ACB9SFG9</accession>